<feature type="compositionally biased region" description="Basic and acidic residues" evidence="12">
    <location>
        <begin position="704"/>
        <end position="731"/>
    </location>
</feature>
<feature type="compositionally biased region" description="Low complexity" evidence="12">
    <location>
        <begin position="352"/>
        <end position="405"/>
    </location>
</feature>
<evidence type="ECO:0000313" key="16">
    <source>
        <dbReference type="Proteomes" id="UP000007494"/>
    </source>
</evidence>
<dbReference type="GO" id="GO:0003723">
    <property type="term" value="F:RNA binding"/>
    <property type="evidence" value="ECO:0007669"/>
    <property type="project" value="InterPro"/>
</dbReference>
<gene>
    <name evidence="15" type="ORF">BN1204_019230</name>
    <name evidence="14" type="ORF">NCLIV_019230</name>
</gene>
<evidence type="ECO:0000256" key="10">
    <source>
        <dbReference type="ARBA" id="ARBA00041760"/>
    </source>
</evidence>
<feature type="compositionally biased region" description="Polar residues" evidence="12">
    <location>
        <begin position="562"/>
        <end position="580"/>
    </location>
</feature>
<reference evidence="14" key="1">
    <citation type="submission" date="2011-02" db="EMBL/GenBank/DDBJ databases">
        <authorList>
            <person name="Aslett M."/>
        </authorList>
    </citation>
    <scope>NUCLEOTIDE SEQUENCE</scope>
    <source>
        <strain evidence="14">Liverpool</strain>
    </source>
</reference>
<dbReference type="Proteomes" id="UP000007494">
    <property type="component" value="Chromosome VI"/>
</dbReference>
<sequence>MPPADAGDSSPLSPPADAGDPSPLSPPAFGALPGSCSTAPCLGDRVAQCLFSVFARDIPRRGKPDEATGEWTVLAGFALEEVPPDQDAQAHAQNEGESSNRRSREEQNGGGRGRKSLPQREDERLRSSFAPEDETCLSSASDAGEEKTALVAVNHLQQLPSCSRSSPSFSPSNSSVFHPLVVATGSRCIGRCRLVPPAHMPSQGDEKARPHWKHGSADLKTVCASESLPRKSACGHASNGDVASIPPVSSFSSPNASLGEPTEPGVHAQAEQPESAEDHTTTPSKKTRRASSPSDGGDRLVPFHAGPGTAMIPETEQPAGDSSPSSKTPMATERADENATGKRGAGTKRASEAQPSQPSPSPRLSCSPCSGSSSSACASSSSASASLSGSASRSESAARSACSGGQQRPGCVDGSASVPREHRKRTHGCAVPPPDTLAGDDANPGTEIEAETEASLSSPVPPEVYRQWMQGSCVSVHDSHAEVLARRSLKRYLVLGMLSQLHAFLSEVRERTLQVDAFLTRLLRRDRDARARGPQQNRGNATAKVQEETQKFLEEGEHAMCTRTNSQGERPSGGEAQQVQELDKTEDGANRVANENLNTHAEDERRLVDDFPAAVHALSLLLLHPFPSSLALLSPSHSVFSLPLPGTGEPDRSPEVCSGAKSWIELVPLALRFRTRKGMRLHFYASMAPCGDAAVAPRDEEQESKDAGDKGREGQNAEAKGEGEERGEKSGAIHGRPQAVGKGPHDERNAARSAEANAAGHATEAAKRAGGEEGSGGCPGEFQGPGKGGRNQCVASRGKENEEGDTLPVRDSGSEKLCEARKVNEQRGQSPSVPFRFRPTGAKPVSAEERVDEKTSLQTSGKDLLSVQKRGLLRFKPGRSDLPSHLRSLSLSCSDKIWSWNCLGWGGAVLSTCLTSPLFPFAITIGEPSVSLSALESSLLFRHAWDNDVGRGHAAEPQASLDQPFPHSQRYCLHRRDVPRLVKTTAATLFSASREAAERRRLVTTGERLAVSPEARQQAVREEKRESAGKNASLAGNRHGNNLGKETIGERRLTHELERHEAEARNGEGRQGDGSTSMRDRSGFLGHTPPADSKVEVALENPEGRAAPSKGLSSAASCSKKQRKTKEWEGKCSLPPVRSSGLSIAWHRPPSSEFPRRYEALLSLASRPTGAGLSEDASASVESHRMPAKPRVDLRPKRVFQGDAEAREREHARGQNRSQRSCTRAKALCETGSCEQVRTSSSRSPVAPELASDVAVDCVSPDKRAGAGDKKISLSPPASHAGCLTPHALPGSENGTGVAESTGGWEASDREAERDTPVCVCRAASLKAFHEVTVGRSGLLHRSVQKRAANCSYFHSDLCKANLARMYLHLTRLRTEDLPKLLGTALAALATAVEELEHCTSLFATRNVVETGRKVLDEARRRGLGSQGLEHAPFGRTVAATQEKRLPSVAEGAESSAITYGSLKALSVEYQKRKGEWRACDGGWQRKGPSFQLPMPRADSTADPLDFIVENFCLDPPTRLTDGFGNAQRTQRHASAETETQCHARG</sequence>
<proteinExistence type="inferred from homology"/>
<protein>
    <recommendedName>
        <fullName evidence="9">tRNA-specific adenosine deaminase 1</fullName>
        <ecNumber evidence="8">3.5.4.34</ecNumber>
    </recommendedName>
    <alternativeName>
        <fullName evidence="10">tRNA-specific adenosine-37 deaminase</fullName>
    </alternativeName>
</protein>
<feature type="compositionally biased region" description="Basic and acidic residues" evidence="12">
    <location>
        <begin position="812"/>
        <end position="825"/>
    </location>
</feature>
<feature type="compositionally biased region" description="Polar residues" evidence="12">
    <location>
        <begin position="320"/>
        <end position="329"/>
    </location>
</feature>
<keyword evidence="16" id="KW-1185">Reference proteome</keyword>
<dbReference type="InParanoid" id="F0VEJ0"/>
<keyword evidence="4" id="KW-0862">Zinc</keyword>
<evidence type="ECO:0000256" key="12">
    <source>
        <dbReference type="SAM" id="MobiDB-lite"/>
    </source>
</evidence>
<feature type="region of interest" description="Disordered" evidence="12">
    <location>
        <begin position="1103"/>
        <end position="1132"/>
    </location>
</feature>
<dbReference type="SMART" id="SM00552">
    <property type="entry name" value="ADEAMc"/>
    <property type="match status" value="1"/>
</dbReference>
<comment type="function">
    <text evidence="6">Specifically deaminates adenosine-37 to inosine in tRNA-Ala.</text>
</comment>
<dbReference type="InterPro" id="IPR002466">
    <property type="entry name" value="A_deamin"/>
</dbReference>
<evidence type="ECO:0000256" key="5">
    <source>
        <dbReference type="ARBA" id="ARBA00037026"/>
    </source>
</evidence>
<dbReference type="GO" id="GO:0043829">
    <property type="term" value="F:tRNA-specific adenosine-37 deaminase activity"/>
    <property type="evidence" value="ECO:0007669"/>
    <property type="project" value="UniProtKB-EC"/>
</dbReference>
<evidence type="ECO:0000256" key="4">
    <source>
        <dbReference type="ARBA" id="ARBA00022833"/>
    </source>
</evidence>
<comment type="cofactor">
    <cofactor evidence="5">
        <name>1D-myo-inositol hexakisphosphate</name>
        <dbReference type="ChEBI" id="CHEBI:58130"/>
    </cofactor>
</comment>
<feature type="region of interest" description="Disordered" evidence="12">
    <location>
        <begin position="1008"/>
        <end position="1091"/>
    </location>
</feature>
<accession>F0VEJ0</accession>
<dbReference type="PROSITE" id="PS50141">
    <property type="entry name" value="A_DEAMIN_EDITASE"/>
    <property type="match status" value="1"/>
</dbReference>
<feature type="region of interest" description="Disordered" evidence="12">
    <location>
        <begin position="1168"/>
        <end position="1189"/>
    </location>
</feature>
<name>F0VEJ0_NEOCL</name>
<evidence type="ECO:0000256" key="3">
    <source>
        <dbReference type="ARBA" id="ARBA00022801"/>
    </source>
</evidence>
<evidence type="ECO:0000256" key="11">
    <source>
        <dbReference type="ARBA" id="ARBA00047635"/>
    </source>
</evidence>
<feature type="region of interest" description="Disordered" evidence="12">
    <location>
        <begin position="1523"/>
        <end position="1546"/>
    </location>
</feature>
<evidence type="ECO:0000256" key="6">
    <source>
        <dbReference type="ARBA" id="ARBA00037784"/>
    </source>
</evidence>
<evidence type="ECO:0000256" key="8">
    <source>
        <dbReference type="ARBA" id="ARBA00038940"/>
    </source>
</evidence>
<dbReference type="eggNOG" id="KOG2777">
    <property type="taxonomic scope" value="Eukaryota"/>
</dbReference>
<reference evidence="16" key="3">
    <citation type="journal article" date="2012" name="PLoS Pathog.">
        <title>Comparative genomics of the apicomplexan parasites Toxoplasma gondii and Neospora caninum: Coccidia differing in host range and transmission strategy.</title>
        <authorList>
            <person name="Reid A.J."/>
            <person name="Vermont S.J."/>
            <person name="Cotton J.A."/>
            <person name="Harris D."/>
            <person name="Hill-Cawthorne G.A."/>
            <person name="Konen-Waisman S."/>
            <person name="Latham S.M."/>
            <person name="Mourier T."/>
            <person name="Norton R."/>
            <person name="Quail M.A."/>
            <person name="Sanders M."/>
            <person name="Shanmugam D."/>
            <person name="Sohal A."/>
            <person name="Wasmuth J.D."/>
            <person name="Brunk B."/>
            <person name="Grigg M.E."/>
            <person name="Howard J.C."/>
            <person name="Parkinson J."/>
            <person name="Roos D.S."/>
            <person name="Trees A.J."/>
            <person name="Berriman M."/>
            <person name="Pain A."/>
            <person name="Wastling J.M."/>
        </authorList>
    </citation>
    <scope>NUCLEOTIDE SEQUENCE [LARGE SCALE GENOMIC DNA]</scope>
    <source>
        <strain evidence="16">Liverpool</strain>
    </source>
</reference>
<dbReference type="VEuPathDB" id="ToxoDB:NCLIV_019230"/>
<feature type="compositionally biased region" description="Basic and acidic residues" evidence="12">
    <location>
        <begin position="1534"/>
        <end position="1546"/>
    </location>
</feature>
<feature type="region of interest" description="Disordered" evidence="12">
    <location>
        <begin position="696"/>
        <end position="858"/>
    </location>
</feature>
<evidence type="ECO:0000313" key="15">
    <source>
        <dbReference type="EMBL" id="CEL66096.1"/>
    </source>
</evidence>
<comment type="similarity">
    <text evidence="7">Belongs to the ADAT1 family.</text>
</comment>
<evidence type="ECO:0000259" key="13">
    <source>
        <dbReference type="PROSITE" id="PS50141"/>
    </source>
</evidence>
<evidence type="ECO:0000256" key="7">
    <source>
        <dbReference type="ARBA" id="ARBA00038326"/>
    </source>
</evidence>
<feature type="region of interest" description="Disordered" evidence="12">
    <location>
        <begin position="1287"/>
        <end position="1311"/>
    </location>
</feature>
<feature type="region of interest" description="Disordered" evidence="12">
    <location>
        <begin position="1"/>
        <end position="37"/>
    </location>
</feature>
<comment type="catalytic activity">
    <reaction evidence="11">
        <text>adenosine(37) in tRNA(Ala) + H2O + H(+) = inosine(37) in tRNA(Ala) + NH4(+)</text>
        <dbReference type="Rhea" id="RHEA:50968"/>
        <dbReference type="Rhea" id="RHEA-COMP:12855"/>
        <dbReference type="Rhea" id="RHEA-COMP:12856"/>
        <dbReference type="ChEBI" id="CHEBI:15377"/>
        <dbReference type="ChEBI" id="CHEBI:15378"/>
        <dbReference type="ChEBI" id="CHEBI:28938"/>
        <dbReference type="ChEBI" id="CHEBI:74411"/>
        <dbReference type="ChEBI" id="CHEBI:82852"/>
        <dbReference type="EC" id="3.5.4.34"/>
    </reaction>
</comment>
<dbReference type="OrthoDB" id="332499at2759"/>
<dbReference type="PANTHER" id="PTHR46516:SF1">
    <property type="entry name" value="TRNA-SPECIFIC ADENOSINE DEAMINASE 1"/>
    <property type="match status" value="1"/>
</dbReference>
<dbReference type="EMBL" id="LN714480">
    <property type="protein sequence ID" value="CEL66096.1"/>
    <property type="molecule type" value="Genomic_DNA"/>
</dbReference>
<feature type="compositionally biased region" description="Basic and acidic residues" evidence="12">
    <location>
        <begin position="98"/>
        <end position="107"/>
    </location>
</feature>
<feature type="compositionally biased region" description="Polar residues" evidence="12">
    <location>
        <begin position="247"/>
        <end position="256"/>
    </location>
</feature>
<feature type="domain" description="A to I editase" evidence="13">
    <location>
        <begin position="887"/>
        <end position="942"/>
    </location>
</feature>
<feature type="region of interest" description="Disordered" evidence="12">
    <location>
        <begin position="84"/>
        <end position="143"/>
    </location>
</feature>
<feature type="compositionally biased region" description="Basic and acidic residues" evidence="12">
    <location>
        <begin position="1019"/>
        <end position="1028"/>
    </location>
</feature>
<dbReference type="RefSeq" id="XP_003882166.1">
    <property type="nucleotide sequence ID" value="XM_003882117.1"/>
</dbReference>
<organism evidence="14 16">
    <name type="scientific">Neospora caninum (strain Liverpool)</name>
    <dbReference type="NCBI Taxonomy" id="572307"/>
    <lineage>
        <taxon>Eukaryota</taxon>
        <taxon>Sar</taxon>
        <taxon>Alveolata</taxon>
        <taxon>Apicomplexa</taxon>
        <taxon>Conoidasida</taxon>
        <taxon>Coccidia</taxon>
        <taxon>Eucoccidiorida</taxon>
        <taxon>Eimeriorina</taxon>
        <taxon>Sarcocystidae</taxon>
        <taxon>Neospora</taxon>
    </lineage>
</organism>
<reference evidence="14" key="2">
    <citation type="submission" date="2011-03" db="EMBL/GenBank/DDBJ databases">
        <title>Comparative genomics and transcriptomics of Neospora caninum and Toxoplasma gondii.</title>
        <authorList>
            <person name="Reid A.J."/>
            <person name="Sohal A."/>
            <person name="Harris D."/>
            <person name="Quail M."/>
            <person name="Sanders M."/>
            <person name="Berriman M."/>
            <person name="Wastling J.M."/>
            <person name="Pain A."/>
        </authorList>
    </citation>
    <scope>NUCLEOTIDE SEQUENCE</scope>
    <source>
        <strain evidence="14">Liverpool</strain>
    </source>
</reference>
<keyword evidence="2" id="KW-0479">Metal-binding</keyword>
<feature type="compositionally biased region" description="Gly residues" evidence="12">
    <location>
        <begin position="772"/>
        <end position="789"/>
    </location>
</feature>
<feature type="compositionally biased region" description="Basic and acidic residues" evidence="12">
    <location>
        <begin position="846"/>
        <end position="855"/>
    </location>
</feature>
<dbReference type="Pfam" id="PF02137">
    <property type="entry name" value="A_deamin"/>
    <property type="match status" value="1"/>
</dbReference>
<feature type="region of interest" description="Disordered" evidence="12">
    <location>
        <begin position="245"/>
        <end position="459"/>
    </location>
</feature>
<feature type="compositionally biased region" description="Basic and acidic residues" evidence="12">
    <location>
        <begin position="1047"/>
        <end position="1071"/>
    </location>
</feature>
<feature type="region of interest" description="Disordered" evidence="12">
    <location>
        <begin position="562"/>
        <end position="589"/>
    </location>
</feature>
<reference evidence="15" key="4">
    <citation type="journal article" date="2015" name="PLoS ONE">
        <title>Comprehensive Evaluation of Toxoplasma gondii VEG and Neospora caninum LIV Genomes with Tachyzoite Stage Transcriptome and Proteome Defines Novel Transcript Features.</title>
        <authorList>
            <person name="Ramaprasad A."/>
            <person name="Mourier T."/>
            <person name="Naeem R."/>
            <person name="Malas T.B."/>
            <person name="Moussa E."/>
            <person name="Panigrahi A."/>
            <person name="Vermont S.J."/>
            <person name="Otto T.D."/>
            <person name="Wastling J."/>
            <person name="Pain A."/>
        </authorList>
    </citation>
    <scope>NUCLEOTIDE SEQUENCE</scope>
    <source>
        <strain evidence="15">Liverpool</strain>
    </source>
</reference>
<dbReference type="EC" id="3.5.4.34" evidence="8"/>
<dbReference type="EMBL" id="FR823387">
    <property type="protein sequence ID" value="CBZ52134.1"/>
    <property type="molecule type" value="Genomic_DNA"/>
</dbReference>
<dbReference type="PANTHER" id="PTHR46516">
    <property type="entry name" value="TRNA-SPECIFIC ADENOSINE DEAMINASE 1"/>
    <property type="match status" value="1"/>
</dbReference>
<dbReference type="OMA" id="YASMAPC"/>
<evidence type="ECO:0000256" key="2">
    <source>
        <dbReference type="ARBA" id="ARBA00022723"/>
    </source>
</evidence>
<feature type="compositionally biased region" description="Low complexity" evidence="12">
    <location>
        <begin position="751"/>
        <end position="763"/>
    </location>
</feature>
<dbReference type="GO" id="GO:0046872">
    <property type="term" value="F:metal ion binding"/>
    <property type="evidence" value="ECO:0007669"/>
    <property type="project" value="UniProtKB-KW"/>
</dbReference>
<dbReference type="GO" id="GO:0008033">
    <property type="term" value="P:tRNA processing"/>
    <property type="evidence" value="ECO:0007669"/>
    <property type="project" value="UniProtKB-KW"/>
</dbReference>
<evidence type="ECO:0000313" key="14">
    <source>
        <dbReference type="EMBL" id="CBZ52134.1"/>
    </source>
</evidence>
<keyword evidence="1" id="KW-0819">tRNA processing</keyword>
<evidence type="ECO:0000256" key="1">
    <source>
        <dbReference type="ARBA" id="ARBA00022694"/>
    </source>
</evidence>
<keyword evidence="3" id="KW-0378">Hydrolase</keyword>
<dbReference type="GeneID" id="13443894"/>
<evidence type="ECO:0000256" key="9">
    <source>
        <dbReference type="ARBA" id="ARBA00040502"/>
    </source>
</evidence>